<feature type="transmembrane region" description="Helical" evidence="1">
    <location>
        <begin position="99"/>
        <end position="118"/>
    </location>
</feature>
<accession>A0A0D0ITX5</accession>
<keyword evidence="1" id="KW-0472">Membrane</keyword>
<gene>
    <name evidence="2" type="ORF">ST44_10840</name>
</gene>
<protein>
    <recommendedName>
        <fullName evidence="4">DUF2975 domain-containing protein</fullName>
    </recommendedName>
</protein>
<feature type="transmembrane region" description="Helical" evidence="1">
    <location>
        <begin position="138"/>
        <end position="163"/>
    </location>
</feature>
<keyword evidence="3" id="KW-1185">Reference proteome</keyword>
<dbReference type="AlphaFoldDB" id="A0A0D0ITX5"/>
<proteinExistence type="predicted"/>
<feature type="transmembrane region" description="Helical" evidence="1">
    <location>
        <begin position="55"/>
        <end position="78"/>
    </location>
</feature>
<dbReference type="STRING" id="1602171.ST44_10840"/>
<keyword evidence="1" id="KW-1133">Transmembrane helix</keyword>
<evidence type="ECO:0008006" key="4">
    <source>
        <dbReference type="Google" id="ProtNLM"/>
    </source>
</evidence>
<feature type="transmembrane region" description="Helical" evidence="1">
    <location>
        <begin position="16"/>
        <end position="35"/>
    </location>
</feature>
<name>A0A0D0ITX5_9BACT</name>
<evidence type="ECO:0000313" key="3">
    <source>
        <dbReference type="Proteomes" id="UP000032046"/>
    </source>
</evidence>
<evidence type="ECO:0000313" key="2">
    <source>
        <dbReference type="EMBL" id="KIP60574.1"/>
    </source>
</evidence>
<dbReference type="Proteomes" id="UP000032046">
    <property type="component" value="Unassembled WGS sequence"/>
</dbReference>
<keyword evidence="1" id="KW-0812">Transmembrane</keyword>
<comment type="caution">
    <text evidence="2">The sequence shown here is derived from an EMBL/GenBank/DDBJ whole genome shotgun (WGS) entry which is preliminary data.</text>
</comment>
<reference evidence="2 3" key="1">
    <citation type="submission" date="2015-01" db="EMBL/GenBank/DDBJ databases">
        <title>Comparative genomics of non-oral Prevotella species.</title>
        <authorList>
            <person name="Accetto T."/>
            <person name="Nograsek B."/>
            <person name="Avgustin G."/>
        </authorList>
    </citation>
    <scope>NUCLEOTIDE SEQUENCE [LARGE SCALE GENOMIC DNA]</scope>
    <source>
        <strain evidence="2 3">P5-119</strain>
    </source>
</reference>
<dbReference type="EMBL" id="JXQK01000080">
    <property type="protein sequence ID" value="KIP60574.1"/>
    <property type="molecule type" value="Genomic_DNA"/>
</dbReference>
<organism evidence="2 3">
    <name type="scientific">Prevotella pectinovora</name>
    <dbReference type="NCBI Taxonomy" id="1602169"/>
    <lineage>
        <taxon>Bacteria</taxon>
        <taxon>Pseudomonadati</taxon>
        <taxon>Bacteroidota</taxon>
        <taxon>Bacteroidia</taxon>
        <taxon>Bacteroidales</taxon>
        <taxon>Prevotellaceae</taxon>
        <taxon>Prevotella</taxon>
    </lineage>
</organism>
<evidence type="ECO:0000256" key="1">
    <source>
        <dbReference type="SAM" id="Phobius"/>
    </source>
</evidence>
<sequence length="173" mass="19122">MGMKKRKLKAWQMSTRLLYAMIGVTAVVFALFYLVGYDMPYVFDPDYNAPLLTDIVLIFIYLMVVGAVGVLVFSLYKAAKIRSAEKVVNGIPVARIKRWSAMAFVAMLVLAYVVGSADPLSVNGKTFSDAMWLKVADMFIYAVFAMLLAAVVAVAVSVGGSAMRRKNRKKEEK</sequence>